<dbReference type="GO" id="GO:0016740">
    <property type="term" value="F:transferase activity"/>
    <property type="evidence" value="ECO:0007669"/>
    <property type="project" value="UniProtKB-KW"/>
</dbReference>
<keyword evidence="2" id="KW-0677">Repeat</keyword>
<dbReference type="InterPro" id="IPR041561">
    <property type="entry name" value="PglD_N"/>
</dbReference>
<dbReference type="Pfam" id="PF17836">
    <property type="entry name" value="PglD_N"/>
    <property type="match status" value="1"/>
</dbReference>
<dbReference type="PANTHER" id="PTHR43300:SF7">
    <property type="entry name" value="UDP-N-ACETYLBACILLOSAMINE N-ACETYLTRANSFERASE"/>
    <property type="match status" value="1"/>
</dbReference>
<dbReference type="InterPro" id="IPR001451">
    <property type="entry name" value="Hexapep"/>
</dbReference>
<dbReference type="InterPro" id="IPR050179">
    <property type="entry name" value="Trans_hexapeptide_repeat"/>
</dbReference>
<proteinExistence type="predicted"/>
<feature type="binding site" evidence="4">
    <location>
        <position position="74"/>
    </location>
    <ligand>
        <name>substrate</name>
    </ligand>
</feature>
<name>A0A5D0WNN4_9FIRM</name>
<dbReference type="Proteomes" id="UP000322619">
    <property type="component" value="Unassembled WGS sequence"/>
</dbReference>
<dbReference type="SUPFAM" id="SSF51161">
    <property type="entry name" value="Trimeric LpxA-like enzymes"/>
    <property type="match status" value="1"/>
</dbReference>
<dbReference type="AlphaFoldDB" id="A0A5D0WNN4"/>
<evidence type="ECO:0000256" key="2">
    <source>
        <dbReference type="ARBA" id="ARBA00022737"/>
    </source>
</evidence>
<evidence type="ECO:0000313" key="7">
    <source>
        <dbReference type="Proteomes" id="UP000322619"/>
    </source>
</evidence>
<dbReference type="NCBIfam" id="TIGR03570">
    <property type="entry name" value="NeuD_NnaD"/>
    <property type="match status" value="1"/>
</dbReference>
<dbReference type="PANTHER" id="PTHR43300">
    <property type="entry name" value="ACETYLTRANSFERASE"/>
    <property type="match status" value="1"/>
</dbReference>
<accession>A0A5D0WNN4</accession>
<protein>
    <submittedName>
        <fullName evidence="6">Acetyltransferase</fullName>
    </submittedName>
</protein>
<organism evidence="6 7">
    <name type="scientific">Acetobacterium wieringae</name>
    <dbReference type="NCBI Taxonomy" id="52694"/>
    <lineage>
        <taxon>Bacteria</taxon>
        <taxon>Bacillati</taxon>
        <taxon>Bacillota</taxon>
        <taxon>Clostridia</taxon>
        <taxon>Eubacteriales</taxon>
        <taxon>Eubacteriaceae</taxon>
        <taxon>Acetobacterium</taxon>
    </lineage>
</organism>
<keyword evidence="1 6" id="KW-0808">Transferase</keyword>
<evidence type="ECO:0000256" key="3">
    <source>
        <dbReference type="PIRSR" id="PIRSR620019-1"/>
    </source>
</evidence>
<dbReference type="CDD" id="cd03360">
    <property type="entry name" value="LbH_AT_putative"/>
    <property type="match status" value="1"/>
</dbReference>
<comment type="caution">
    <text evidence="6">The sequence shown here is derived from an EMBL/GenBank/DDBJ whole genome shotgun (WGS) entry which is preliminary data.</text>
</comment>
<dbReference type="Gene3D" id="3.40.50.20">
    <property type="match status" value="1"/>
</dbReference>
<feature type="active site" description="Proton acceptor" evidence="3">
    <location>
        <position position="141"/>
    </location>
</feature>
<dbReference type="RefSeq" id="WP_148637488.1">
    <property type="nucleotide sequence ID" value="NZ_VSLA01000013.1"/>
</dbReference>
<feature type="binding site" evidence="4">
    <location>
        <position position="150"/>
    </location>
    <ligand>
        <name>acetyl-CoA</name>
        <dbReference type="ChEBI" id="CHEBI:57288"/>
    </ligand>
</feature>
<dbReference type="InterPro" id="IPR011004">
    <property type="entry name" value="Trimer_LpxA-like_sf"/>
</dbReference>
<dbReference type="PROSITE" id="PS00101">
    <property type="entry name" value="HEXAPEP_TRANSFERASES"/>
    <property type="match status" value="1"/>
</dbReference>
<evidence type="ECO:0000256" key="4">
    <source>
        <dbReference type="PIRSR" id="PIRSR620019-2"/>
    </source>
</evidence>
<reference evidence="6 7" key="1">
    <citation type="submission" date="2019-08" db="EMBL/GenBank/DDBJ databases">
        <title>Isolation and enrichment of carboxydotrophic bacteria from anaerobic sludge for the production of bio-based chemicals from syngas.</title>
        <authorList>
            <person name="Antares A.L."/>
            <person name="Moreira J."/>
            <person name="Diender M."/>
            <person name="Parshina S.N."/>
            <person name="Stams A.J.M."/>
            <person name="Alves M."/>
            <person name="Alves J.I."/>
            <person name="Sousa D.Z."/>
        </authorList>
    </citation>
    <scope>NUCLEOTIDE SEQUENCE [LARGE SCALE GENOMIC DNA]</scope>
    <source>
        <strain evidence="6 7">JM</strain>
    </source>
</reference>
<dbReference type="InterPro" id="IPR018357">
    <property type="entry name" value="Hexapep_transf_CS"/>
</dbReference>
<dbReference type="Gene3D" id="2.160.10.10">
    <property type="entry name" value="Hexapeptide repeat proteins"/>
    <property type="match status" value="1"/>
</dbReference>
<feature type="site" description="Increases basicity of active site His" evidence="3">
    <location>
        <position position="142"/>
    </location>
</feature>
<evidence type="ECO:0000259" key="5">
    <source>
        <dbReference type="Pfam" id="PF17836"/>
    </source>
</evidence>
<gene>
    <name evidence="6" type="ORF">FXB42_08755</name>
</gene>
<dbReference type="EMBL" id="VSLA01000013">
    <property type="protein sequence ID" value="TYC85945.1"/>
    <property type="molecule type" value="Genomic_DNA"/>
</dbReference>
<dbReference type="InterPro" id="IPR020019">
    <property type="entry name" value="AcTrfase_PglD-like"/>
</dbReference>
<evidence type="ECO:0000256" key="1">
    <source>
        <dbReference type="ARBA" id="ARBA00022679"/>
    </source>
</evidence>
<dbReference type="Pfam" id="PF00132">
    <property type="entry name" value="Hexapep"/>
    <property type="match status" value="1"/>
</dbReference>
<evidence type="ECO:0000313" key="6">
    <source>
        <dbReference type="EMBL" id="TYC85945.1"/>
    </source>
</evidence>
<feature type="domain" description="PglD N-terminal" evidence="5">
    <location>
        <begin position="4"/>
        <end position="83"/>
    </location>
</feature>
<sequence length="214" mass="23092">MNKKLLLIGGGGHCKTVIEAIESKNHYNQIGIIDIKNNIGKFILKHPIIGTDQNLKKLREQGYEHAFISMGSIGDPTKRMALYRLVKELKFQVPIIIDQTAHVSHYAKISEGAFVGKNVIVNADAVIDECVILNTGCIIEHDCRIGGFSHIAPGAVLSGNVTIGEGAHIGANSVIRQGIRVGERTVIGVGSVVVKDIESECVAVGNPCRKVEKH</sequence>